<feature type="compositionally biased region" description="Low complexity" evidence="1">
    <location>
        <begin position="497"/>
        <end position="510"/>
    </location>
</feature>
<feature type="transmembrane region" description="Helical" evidence="2">
    <location>
        <begin position="689"/>
        <end position="712"/>
    </location>
</feature>
<keyword evidence="5" id="KW-1185">Reference proteome</keyword>
<dbReference type="EMBL" id="JAPNKE010000002">
    <property type="protein sequence ID" value="MCY1011417.1"/>
    <property type="molecule type" value="Genomic_DNA"/>
</dbReference>
<feature type="transmembrane region" description="Helical" evidence="2">
    <location>
        <begin position="623"/>
        <end position="644"/>
    </location>
</feature>
<sequence length="883" mass="93075">MWIAGEWQQVPTLRREAIAAGQRVAGPALILDATATIVLDPGFVAELAEGGSLVARDVAGAEPVRAGEVDPISLEIMGARISGIARHMGVVLQRTALSTNIRERLDFSCAVFDAEGGLVANAPHIPVHLGAMSESIRGVLAAHPSPQIGDVFVTNDPAAGGSHLPDITVIAPVHDAAGALCGFVANRGHHADVGGITPGSMPPDARTLAEEGVVFRAFPAVRGGRLDRDGVLAILTQGTWPARRPEENLADLEAQIAANQAGARLLRELAASCGSAGLASYLRAIQDDAAACVAELIARMPAGARSFTDALDDGTAIAVTLTSRGARLGVDFTGTGPQSASNLNAPRAVTVSALLYVLRLLAGRPIPLASGCLRAVDLVLPARTILSPETGAAVASGNVETAQRVVDVLLGALGAAAASQGTMNNLSFGDASFGYYETIGGGSGATAGEAGASGVHTHMTNTRITDPEVLEARFPVRVHRFALRRGSGGSGAGAGATGSCANSNSCAAGSKSRSWRSGAAERRSGSQAGLRAPAGAVAGRRGAAWTRANHGAGRPAPHDRDARRRRLRRAGLRARRAEARGFAGPGGSATLRLPMLEALIPYIKPPEKLIADLPVIGPLKLQVFGPLVAVGVILGYHRCLAFAKKRDMDEFIARDLMFYILITGFVISHWVSVLFYFPEDVARNPAVLLMIWNGLSSVGGFFGALVGFFWYLRKVKQPYLIWSDMLVFGLLVGFTLGRLGCALVHDHPGAIVDPSHPLAVGPWPGGEYRFDNGLLEFMYLVPIVLFVHFVFGWAKSAPGRITGLMCLLYAPFRFTLDFMREKDKLYFGLTTAHYATMIIFAAGVYLVFIRKPKPDDFAYAKDSERIARERAEAEAKNAAPAAT</sequence>
<keyword evidence="2" id="KW-1133">Transmembrane helix</keyword>
<dbReference type="Pfam" id="PF02538">
    <property type="entry name" value="Hydantoinase_B"/>
    <property type="match status" value="1"/>
</dbReference>
<dbReference type="InterPro" id="IPR003692">
    <property type="entry name" value="Hydantoinase_B"/>
</dbReference>
<feature type="transmembrane region" description="Helical" evidence="2">
    <location>
        <begin position="825"/>
        <end position="848"/>
    </location>
</feature>
<reference evidence="4" key="1">
    <citation type="submission" date="2022-11" db="EMBL/GenBank/DDBJ databases">
        <title>Minimal conservation of predation-associated metabolite biosynthetic gene clusters underscores biosynthetic potential of Myxococcota including descriptions for ten novel species: Archangium lansinium sp. nov., Myxococcus landrumus sp. nov., Nannocystis bai.</title>
        <authorList>
            <person name="Ahearne A."/>
            <person name="Stevens C."/>
            <person name="Phillips K."/>
        </authorList>
    </citation>
    <scope>NUCLEOTIDE SEQUENCE</scope>
    <source>
        <strain evidence="4">Na p29</strain>
    </source>
</reference>
<dbReference type="GO" id="GO:0042158">
    <property type="term" value="P:lipoprotein biosynthetic process"/>
    <property type="evidence" value="ECO:0007669"/>
    <property type="project" value="InterPro"/>
</dbReference>
<evidence type="ECO:0000313" key="5">
    <source>
        <dbReference type="Proteomes" id="UP001150924"/>
    </source>
</evidence>
<feature type="compositionally biased region" description="Low complexity" evidence="1">
    <location>
        <begin position="528"/>
        <end position="555"/>
    </location>
</feature>
<feature type="domain" description="Hydantoinase B/oxoprolinase" evidence="3">
    <location>
        <begin position="70"/>
        <end position="544"/>
    </location>
</feature>
<comment type="caution">
    <text evidence="4">The sequence shown here is derived from an EMBL/GenBank/DDBJ whole genome shotgun (WGS) entry which is preliminary data.</text>
</comment>
<keyword evidence="2" id="KW-0472">Membrane</keyword>
<feature type="transmembrane region" description="Helical" evidence="2">
    <location>
        <begin position="719"/>
        <end position="739"/>
    </location>
</feature>
<protein>
    <submittedName>
        <fullName evidence="4">Hydantoinase B/oxoprolinase family protein</fullName>
    </submittedName>
</protein>
<dbReference type="GO" id="GO:0005886">
    <property type="term" value="C:plasma membrane"/>
    <property type="evidence" value="ECO:0007669"/>
    <property type="project" value="InterPro"/>
</dbReference>
<dbReference type="GO" id="GO:0008961">
    <property type="term" value="F:phosphatidylglycerol-prolipoprotein diacylglyceryl transferase activity"/>
    <property type="evidence" value="ECO:0007669"/>
    <property type="project" value="InterPro"/>
</dbReference>
<evidence type="ECO:0000256" key="2">
    <source>
        <dbReference type="SAM" id="Phobius"/>
    </source>
</evidence>
<keyword evidence="2" id="KW-0812">Transmembrane</keyword>
<accession>A0A9X3EW58</accession>
<dbReference type="Proteomes" id="UP001150924">
    <property type="component" value="Unassembled WGS sequence"/>
</dbReference>
<feature type="transmembrane region" description="Helical" evidence="2">
    <location>
        <begin position="801"/>
        <end position="819"/>
    </location>
</feature>
<evidence type="ECO:0000256" key="1">
    <source>
        <dbReference type="SAM" id="MobiDB-lite"/>
    </source>
</evidence>
<evidence type="ECO:0000259" key="3">
    <source>
        <dbReference type="Pfam" id="PF02538"/>
    </source>
</evidence>
<feature type="transmembrane region" description="Helical" evidence="2">
    <location>
        <begin position="656"/>
        <end position="677"/>
    </location>
</feature>
<organism evidence="4 5">
    <name type="scientific">Nannocystis pusilla</name>
    <dbReference type="NCBI Taxonomy" id="889268"/>
    <lineage>
        <taxon>Bacteria</taxon>
        <taxon>Pseudomonadati</taxon>
        <taxon>Myxococcota</taxon>
        <taxon>Polyangia</taxon>
        <taxon>Nannocystales</taxon>
        <taxon>Nannocystaceae</taxon>
        <taxon>Nannocystis</taxon>
    </lineage>
</organism>
<dbReference type="GO" id="GO:0006749">
    <property type="term" value="P:glutathione metabolic process"/>
    <property type="evidence" value="ECO:0007669"/>
    <property type="project" value="TreeGrafter"/>
</dbReference>
<gene>
    <name evidence="4" type="ORF">OV079_38835</name>
</gene>
<dbReference type="PANTHER" id="PTHR11365">
    <property type="entry name" value="5-OXOPROLINASE RELATED"/>
    <property type="match status" value="1"/>
</dbReference>
<dbReference type="InterPro" id="IPR001640">
    <property type="entry name" value="Lgt"/>
</dbReference>
<feature type="region of interest" description="Disordered" evidence="1">
    <location>
        <begin position="485"/>
        <end position="563"/>
    </location>
</feature>
<dbReference type="PANTHER" id="PTHR11365:SF23">
    <property type="entry name" value="HYPOTHETICAL 5-OXOPROLINASE (EUROFUNG)-RELATED"/>
    <property type="match status" value="1"/>
</dbReference>
<dbReference type="GO" id="GO:0005829">
    <property type="term" value="C:cytosol"/>
    <property type="evidence" value="ECO:0007669"/>
    <property type="project" value="TreeGrafter"/>
</dbReference>
<dbReference type="AlphaFoldDB" id="A0A9X3EW58"/>
<dbReference type="Pfam" id="PF01790">
    <property type="entry name" value="LGT"/>
    <property type="match status" value="1"/>
</dbReference>
<feature type="compositionally biased region" description="Gly residues" evidence="1">
    <location>
        <begin position="486"/>
        <end position="496"/>
    </location>
</feature>
<evidence type="ECO:0000313" key="4">
    <source>
        <dbReference type="EMBL" id="MCY1011417.1"/>
    </source>
</evidence>
<name>A0A9X3EW58_9BACT</name>
<feature type="transmembrane region" description="Helical" evidence="2">
    <location>
        <begin position="777"/>
        <end position="794"/>
    </location>
</feature>
<proteinExistence type="predicted"/>
<dbReference type="InterPro" id="IPR045079">
    <property type="entry name" value="Oxoprolinase-like"/>
</dbReference>
<dbReference type="GO" id="GO:0017168">
    <property type="term" value="F:5-oxoprolinase (ATP-hydrolyzing) activity"/>
    <property type="evidence" value="ECO:0007669"/>
    <property type="project" value="TreeGrafter"/>
</dbReference>